<keyword evidence="16" id="KW-1185">Reference proteome</keyword>
<keyword evidence="8 12" id="KW-0862">Zinc</keyword>
<feature type="domain" description="FTP" evidence="14">
    <location>
        <begin position="2"/>
        <end position="48"/>
    </location>
</feature>
<evidence type="ECO:0000256" key="3">
    <source>
        <dbReference type="ARBA" id="ARBA00022525"/>
    </source>
</evidence>
<dbReference type="SUPFAM" id="SSF55486">
    <property type="entry name" value="Metalloproteases ('zincins'), catalytic domain"/>
    <property type="match status" value="1"/>
</dbReference>
<dbReference type="AlphaFoldDB" id="A0A137NZN7"/>
<comment type="similarity">
    <text evidence="2 13">Belongs to the peptidase M36 family.</text>
</comment>
<dbReference type="Gene3D" id="1.10.390.10">
    <property type="entry name" value="Neutral Protease Domain 2"/>
    <property type="match status" value="1"/>
</dbReference>
<evidence type="ECO:0000256" key="6">
    <source>
        <dbReference type="ARBA" id="ARBA00022729"/>
    </source>
</evidence>
<dbReference type="GO" id="GO:0008270">
    <property type="term" value="F:zinc ion binding"/>
    <property type="evidence" value="ECO:0007669"/>
    <property type="project" value="InterPro"/>
</dbReference>
<evidence type="ECO:0000256" key="1">
    <source>
        <dbReference type="ARBA" id="ARBA00004613"/>
    </source>
</evidence>
<evidence type="ECO:0000256" key="9">
    <source>
        <dbReference type="ARBA" id="ARBA00023049"/>
    </source>
</evidence>
<dbReference type="PANTHER" id="PTHR33478">
    <property type="entry name" value="EXTRACELLULAR METALLOPROTEINASE MEP"/>
    <property type="match status" value="1"/>
</dbReference>
<dbReference type="OMA" id="CRIGIWD"/>
<evidence type="ECO:0000259" key="14">
    <source>
        <dbReference type="Pfam" id="PF07504"/>
    </source>
</evidence>
<dbReference type="Pfam" id="PF02128">
    <property type="entry name" value="Peptidase_M36"/>
    <property type="match status" value="1"/>
</dbReference>
<dbReference type="EC" id="3.4.24.-" evidence="13"/>
<feature type="non-terminal residue" evidence="15">
    <location>
        <position position="1"/>
    </location>
</feature>
<evidence type="ECO:0000256" key="10">
    <source>
        <dbReference type="ARBA" id="ARBA00023145"/>
    </source>
</evidence>
<comment type="subcellular location">
    <subcellularLocation>
        <location evidence="1 13">Secreted</location>
    </subcellularLocation>
</comment>
<evidence type="ECO:0000256" key="8">
    <source>
        <dbReference type="ARBA" id="ARBA00022833"/>
    </source>
</evidence>
<proteinExistence type="inferred from homology"/>
<evidence type="ECO:0000256" key="2">
    <source>
        <dbReference type="ARBA" id="ARBA00006006"/>
    </source>
</evidence>
<dbReference type="CDD" id="cd09596">
    <property type="entry name" value="M36"/>
    <property type="match status" value="1"/>
</dbReference>
<dbReference type="InterPro" id="IPR027268">
    <property type="entry name" value="Peptidase_M4/M1_CTD_sf"/>
</dbReference>
<evidence type="ECO:0000256" key="11">
    <source>
        <dbReference type="PIRSR" id="PIRSR601842-1"/>
    </source>
</evidence>
<dbReference type="InterPro" id="IPR011096">
    <property type="entry name" value="FTP_domain"/>
</dbReference>
<feature type="binding site" evidence="12">
    <location>
        <position position="343"/>
    </location>
    <ligand>
        <name>Zn(2+)</name>
        <dbReference type="ChEBI" id="CHEBI:29105"/>
        <note>catalytic</note>
    </ligand>
</feature>
<evidence type="ECO:0000313" key="16">
    <source>
        <dbReference type="Proteomes" id="UP000070444"/>
    </source>
</evidence>
<dbReference type="EMBL" id="KQ964597">
    <property type="protein sequence ID" value="KXN68074.1"/>
    <property type="molecule type" value="Genomic_DNA"/>
</dbReference>
<keyword evidence="10 13" id="KW-0865">Zymogen</keyword>
<dbReference type="InterPro" id="IPR001842">
    <property type="entry name" value="Peptidase_M36"/>
</dbReference>
<evidence type="ECO:0000256" key="5">
    <source>
        <dbReference type="ARBA" id="ARBA00022723"/>
    </source>
</evidence>
<comment type="cofactor">
    <cofactor evidence="12">
        <name>Zn(2+)</name>
        <dbReference type="ChEBI" id="CHEBI:29105"/>
    </cofactor>
    <text evidence="12">Binds 1 zinc ion per subunit.</text>
</comment>
<dbReference type="PANTHER" id="PTHR33478:SF1">
    <property type="entry name" value="EXTRACELLULAR METALLOPROTEINASE MEP"/>
    <property type="match status" value="1"/>
</dbReference>
<feature type="non-terminal residue" evidence="15">
    <location>
        <position position="541"/>
    </location>
</feature>
<feature type="binding site" evidence="12">
    <location>
        <position position="339"/>
    </location>
    <ligand>
        <name>Zn(2+)</name>
        <dbReference type="ChEBI" id="CHEBI:29105"/>
        <note>catalytic</note>
    </ligand>
</feature>
<sequence>IIKSSYSSSNGVTHVYLKQIYKEKEIMNADLNINVAKEGNIISYGSTFTKRTNDSEDSFDEEEDFWPSIEDSLTSLSEKLNIEIEGIGKDGESNFEEDGGRIPEGIESDQGYLINADGDVRPVTGVTIDRGENMIVAYIDCRYQVLAVNDLVHEAKYGVYPIGTNDPGDGERQIVEEQGSSTASPYGWHDEGNGNKFTTTRGNNVIAYANHKGEKEVKNPEPIEGGNDLNFDFAIDLTKEAPDYVQAAITNLFYVANMLHDVFYAHGFNEASGNFQNNNFDKGGLGDDAVNVQAQDGSGFNNANFATPKDGKRPRMRMYIWNKSEPKRDGDLDNGIIIHEYTHGLSNRLTGGALSENCLTSVESRGMGEGWGDIMAITFRLRKEHNRNTEFGIGAFVSDNLYGTRKFVYSTNMTNNPQTYNSTNEHKTKISNNYHAIGSIWATILYEVLFNLIDKKGFSSDLLSGNIEHGNTLFIRLLIDGMKLQQCNPTFFQARDSIILADAILNNSDNKCEIWKGFAKRGLGLDSKFENNTAIDGFELP</sequence>
<keyword evidence="3 13" id="KW-0964">Secreted</keyword>
<keyword evidence="7 13" id="KW-0378">Hydrolase</keyword>
<evidence type="ECO:0000256" key="13">
    <source>
        <dbReference type="RuleBase" id="RU364017"/>
    </source>
</evidence>
<dbReference type="Pfam" id="PF07504">
    <property type="entry name" value="FTP"/>
    <property type="match status" value="1"/>
</dbReference>
<dbReference type="Gene3D" id="3.10.170.10">
    <property type="match status" value="1"/>
</dbReference>
<keyword evidence="4 13" id="KW-0645">Protease</keyword>
<dbReference type="OrthoDB" id="3227768at2759"/>
<gene>
    <name evidence="15" type="ORF">CONCODRAFT_25169</name>
</gene>
<dbReference type="GO" id="GO:0005615">
    <property type="term" value="C:extracellular space"/>
    <property type="evidence" value="ECO:0007669"/>
    <property type="project" value="InterPro"/>
</dbReference>
<evidence type="ECO:0000313" key="15">
    <source>
        <dbReference type="EMBL" id="KXN68074.1"/>
    </source>
</evidence>
<feature type="binding site" evidence="12">
    <location>
        <position position="154"/>
    </location>
    <ligand>
        <name>Zn(2+)</name>
        <dbReference type="ChEBI" id="CHEBI:29105"/>
        <note>catalytic</note>
    </ligand>
</feature>
<evidence type="ECO:0000256" key="7">
    <source>
        <dbReference type="ARBA" id="ARBA00022801"/>
    </source>
</evidence>
<keyword evidence="9 13" id="KW-0482">Metalloprotease</keyword>
<feature type="active site" evidence="11">
    <location>
        <position position="340"/>
    </location>
</feature>
<evidence type="ECO:0000256" key="4">
    <source>
        <dbReference type="ARBA" id="ARBA00022670"/>
    </source>
</evidence>
<reference evidence="15 16" key="1">
    <citation type="journal article" date="2015" name="Genome Biol. Evol.">
        <title>Phylogenomic analyses indicate that early fungi evolved digesting cell walls of algal ancestors of land plants.</title>
        <authorList>
            <person name="Chang Y."/>
            <person name="Wang S."/>
            <person name="Sekimoto S."/>
            <person name="Aerts A.L."/>
            <person name="Choi C."/>
            <person name="Clum A."/>
            <person name="LaButti K.M."/>
            <person name="Lindquist E.A."/>
            <person name="Yee Ngan C."/>
            <person name="Ohm R.A."/>
            <person name="Salamov A.A."/>
            <person name="Grigoriev I.V."/>
            <person name="Spatafora J.W."/>
            <person name="Berbee M.L."/>
        </authorList>
    </citation>
    <scope>NUCLEOTIDE SEQUENCE [LARGE SCALE GENOMIC DNA]</scope>
    <source>
        <strain evidence="15 16">NRRL 28638</strain>
    </source>
</reference>
<name>A0A137NZN7_CONC2</name>
<dbReference type="PRINTS" id="PR00999">
    <property type="entry name" value="FUNGALYSIN"/>
</dbReference>
<dbReference type="GO" id="GO:0006508">
    <property type="term" value="P:proteolysis"/>
    <property type="evidence" value="ECO:0007669"/>
    <property type="project" value="UniProtKB-KW"/>
</dbReference>
<feature type="binding site" evidence="12">
    <location>
        <position position="369"/>
    </location>
    <ligand>
        <name>Zn(2+)</name>
        <dbReference type="ChEBI" id="CHEBI:29105"/>
        <note>catalytic</note>
    </ligand>
</feature>
<keyword evidence="6" id="KW-0732">Signal</keyword>
<keyword evidence="5 12" id="KW-0479">Metal-binding</keyword>
<dbReference type="Proteomes" id="UP000070444">
    <property type="component" value="Unassembled WGS sequence"/>
</dbReference>
<accession>A0A137NZN7</accession>
<protein>
    <recommendedName>
        <fullName evidence="13">Extracellular metalloproteinase</fullName>
        <ecNumber evidence="13">3.4.24.-</ecNumber>
    </recommendedName>
    <alternativeName>
        <fullName evidence="13">Fungalysin</fullName>
    </alternativeName>
</protein>
<dbReference type="InterPro" id="IPR050371">
    <property type="entry name" value="Fungal_virulence_M36"/>
</dbReference>
<organism evidence="15 16">
    <name type="scientific">Conidiobolus coronatus (strain ATCC 28846 / CBS 209.66 / NRRL 28638)</name>
    <name type="common">Delacroixia coronata</name>
    <dbReference type="NCBI Taxonomy" id="796925"/>
    <lineage>
        <taxon>Eukaryota</taxon>
        <taxon>Fungi</taxon>
        <taxon>Fungi incertae sedis</taxon>
        <taxon>Zoopagomycota</taxon>
        <taxon>Entomophthoromycotina</taxon>
        <taxon>Entomophthoromycetes</taxon>
        <taxon>Entomophthorales</taxon>
        <taxon>Ancylistaceae</taxon>
        <taxon>Conidiobolus</taxon>
    </lineage>
</organism>
<dbReference type="GO" id="GO:0004222">
    <property type="term" value="F:metalloendopeptidase activity"/>
    <property type="evidence" value="ECO:0007669"/>
    <property type="project" value="InterPro"/>
</dbReference>
<evidence type="ECO:0000256" key="12">
    <source>
        <dbReference type="PIRSR" id="PIRSR601842-2"/>
    </source>
</evidence>